<dbReference type="PATRIC" id="fig|883158.3.peg.1656"/>
<reference evidence="1 2" key="1">
    <citation type="submission" date="2011-12" db="EMBL/GenBank/DDBJ databases">
        <title>The Genome Sequence of Prevotella micans F0438.</title>
        <authorList>
            <consortium name="The Broad Institute Genome Sequencing Platform"/>
            <person name="Earl A."/>
            <person name="Ward D."/>
            <person name="Feldgarden M."/>
            <person name="Gevers D."/>
            <person name="Izard J."/>
            <person name="Baranova O.V."/>
            <person name="Blanton J.M."/>
            <person name="Wade W.G."/>
            <person name="Dewhirst F.E."/>
            <person name="Young S.K."/>
            <person name="Zeng Q."/>
            <person name="Gargeya S."/>
            <person name="Fitzgerald M."/>
            <person name="Haas B."/>
            <person name="Abouelleil A."/>
            <person name="Alvarado L."/>
            <person name="Arachchi H.M."/>
            <person name="Berlin A."/>
            <person name="Chapman S.B."/>
            <person name="Gearin G."/>
            <person name="Goldberg J."/>
            <person name="Griggs A."/>
            <person name="Gujja S."/>
            <person name="Hansen M."/>
            <person name="Heiman D."/>
            <person name="Howarth C."/>
            <person name="Larimer J."/>
            <person name="Lui A."/>
            <person name="MacDonald P.J.P."/>
            <person name="McCowen C."/>
            <person name="Montmayeur A."/>
            <person name="Murphy C."/>
            <person name="Neiman D."/>
            <person name="Pearson M."/>
            <person name="Priest M."/>
            <person name="Roberts A."/>
            <person name="Saif S."/>
            <person name="Shea T."/>
            <person name="Sisk P."/>
            <person name="Stolte C."/>
            <person name="Sykes S."/>
            <person name="Wortman J."/>
            <person name="Nusbaum C."/>
            <person name="Birren B."/>
        </authorList>
    </citation>
    <scope>NUCLEOTIDE SEQUENCE [LARGE SCALE GENOMIC DNA]</scope>
    <source>
        <strain evidence="1 2">F0438</strain>
    </source>
</reference>
<proteinExistence type="predicted"/>
<comment type="caution">
    <text evidence="1">The sequence shown here is derived from an EMBL/GenBank/DDBJ whole genome shotgun (WGS) entry which is preliminary data.</text>
</comment>
<dbReference type="AlphaFoldDB" id="H1Q414"/>
<organism evidence="1 2">
    <name type="scientific">Prevotella micans F0438</name>
    <dbReference type="NCBI Taxonomy" id="883158"/>
    <lineage>
        <taxon>Bacteria</taxon>
        <taxon>Pseudomonadati</taxon>
        <taxon>Bacteroidota</taxon>
        <taxon>Bacteroidia</taxon>
        <taxon>Bacteroidales</taxon>
        <taxon>Prevotellaceae</taxon>
        <taxon>Prevotella</taxon>
    </lineage>
</organism>
<accession>H1Q414</accession>
<protein>
    <submittedName>
        <fullName evidence="1">Uncharacterized protein</fullName>
    </submittedName>
</protein>
<sequence length="186" mass="22006">MSRIRHVHGFGIHSPSAYRFAREVITSRRRTKECKELGRSLKGVPHMVSRLGELYFRISLHVKCDIWLDWRGSGDVYKLYVELTGRQIRFVSSDECFEWSQFGKNEHLVVRATVDDHTETFYEEVINHANEHSILILEPSSNRKAFCDLWKKILDDDRTGVTFDLYYCGIVFFDKYRPKQNHIVNF</sequence>
<dbReference type="Proteomes" id="UP000016023">
    <property type="component" value="Unassembled WGS sequence"/>
</dbReference>
<dbReference type="EMBL" id="AGWK01000043">
    <property type="protein sequence ID" value="EHO68080.1"/>
    <property type="molecule type" value="Genomic_DNA"/>
</dbReference>
<gene>
    <name evidence="1" type="ORF">HMPREF9140_01652</name>
</gene>
<evidence type="ECO:0000313" key="2">
    <source>
        <dbReference type="Proteomes" id="UP000016023"/>
    </source>
</evidence>
<evidence type="ECO:0000313" key="1">
    <source>
        <dbReference type="EMBL" id="EHO68080.1"/>
    </source>
</evidence>
<dbReference type="HOGENOM" id="CLU_083598_1_0_10"/>
<dbReference type="STRING" id="883158.HMPREF9140_01652"/>
<keyword evidence="2" id="KW-1185">Reference proteome</keyword>
<name>H1Q414_9BACT</name>